<dbReference type="PANTHER" id="PTHR42994">
    <property type="entry name" value="PEPTIDASE T"/>
    <property type="match status" value="1"/>
</dbReference>
<evidence type="ECO:0000256" key="1">
    <source>
        <dbReference type="ARBA" id="ARBA00001947"/>
    </source>
</evidence>
<dbReference type="InterPro" id="IPR002933">
    <property type="entry name" value="Peptidase_M20"/>
</dbReference>
<dbReference type="Pfam" id="PF01546">
    <property type="entry name" value="Peptidase_M20"/>
    <property type="match status" value="1"/>
</dbReference>
<comment type="caution">
    <text evidence="2">The sequence shown here is derived from an EMBL/GenBank/DDBJ whole genome shotgun (WGS) entry which is preliminary data.</text>
</comment>
<comment type="cofactor">
    <cofactor evidence="1">
        <name>Zn(2+)</name>
        <dbReference type="ChEBI" id="CHEBI:29105"/>
    </cofactor>
</comment>
<dbReference type="GO" id="GO:0016787">
    <property type="term" value="F:hydrolase activity"/>
    <property type="evidence" value="ECO:0007669"/>
    <property type="project" value="InterPro"/>
</dbReference>
<dbReference type="Gene3D" id="3.30.70.360">
    <property type="match status" value="1"/>
</dbReference>
<evidence type="ECO:0000313" key="2">
    <source>
        <dbReference type="EMBL" id="GAG80947.1"/>
    </source>
</evidence>
<evidence type="ECO:0008006" key="3">
    <source>
        <dbReference type="Google" id="ProtNLM"/>
    </source>
</evidence>
<sequence length="105" mass="12077">MKSVINQDRAMKGKTEFASERLAEAYLHNQDDLFIKQIISIFKKQRIKPKFIHAIGGSDANEFNAHGIKTVVISSAHRNNHDLKEYLRISDLVKLADFLLRLVRT</sequence>
<name>X1BIE7_9ZZZZ</name>
<organism evidence="2">
    <name type="scientific">marine sediment metagenome</name>
    <dbReference type="NCBI Taxonomy" id="412755"/>
    <lineage>
        <taxon>unclassified sequences</taxon>
        <taxon>metagenomes</taxon>
        <taxon>ecological metagenomes</taxon>
    </lineage>
</organism>
<dbReference type="SUPFAM" id="SSF53187">
    <property type="entry name" value="Zn-dependent exopeptidases"/>
    <property type="match status" value="1"/>
</dbReference>
<accession>X1BIE7</accession>
<protein>
    <recommendedName>
        <fullName evidence="3">Peptidase M20 dimerisation domain-containing protein</fullName>
    </recommendedName>
</protein>
<dbReference type="AlphaFoldDB" id="X1BIE7"/>
<gene>
    <name evidence="2" type="ORF">S01H4_27946</name>
</gene>
<proteinExistence type="predicted"/>
<dbReference type="PANTHER" id="PTHR42994:SF2">
    <property type="entry name" value="PEPTIDASE"/>
    <property type="match status" value="1"/>
</dbReference>
<dbReference type="Gene3D" id="3.40.630.10">
    <property type="entry name" value="Zn peptidases"/>
    <property type="match status" value="1"/>
</dbReference>
<reference evidence="2" key="1">
    <citation type="journal article" date="2014" name="Front. Microbiol.">
        <title>High frequency of phylogenetically diverse reductive dehalogenase-homologous genes in deep subseafloor sedimentary metagenomes.</title>
        <authorList>
            <person name="Kawai M."/>
            <person name="Futagami T."/>
            <person name="Toyoda A."/>
            <person name="Takaki Y."/>
            <person name="Nishi S."/>
            <person name="Hori S."/>
            <person name="Arai W."/>
            <person name="Tsubouchi T."/>
            <person name="Morono Y."/>
            <person name="Uchiyama I."/>
            <person name="Ito T."/>
            <person name="Fujiyama A."/>
            <person name="Inagaki F."/>
            <person name="Takami H."/>
        </authorList>
    </citation>
    <scope>NUCLEOTIDE SEQUENCE</scope>
    <source>
        <strain evidence="2">Expedition CK06-06</strain>
    </source>
</reference>
<dbReference type="EMBL" id="BART01013773">
    <property type="protein sequence ID" value="GAG80947.1"/>
    <property type="molecule type" value="Genomic_DNA"/>
</dbReference>